<gene>
    <name evidence="4" type="primary">Fbf1-L</name>
    <name evidence="4" type="ORF">Hamer_G011433</name>
</gene>
<feature type="coiled-coil region" evidence="1">
    <location>
        <begin position="952"/>
        <end position="1031"/>
    </location>
</feature>
<dbReference type="PANTHER" id="PTHR33689">
    <property type="entry name" value="FAS-BINDING FACTOR 1"/>
    <property type="match status" value="1"/>
</dbReference>
<evidence type="ECO:0000313" key="4">
    <source>
        <dbReference type="EMBL" id="KAG7158759.1"/>
    </source>
</evidence>
<reference evidence="4" key="1">
    <citation type="journal article" date="2021" name="Sci. Adv.">
        <title>The American lobster genome reveals insights on longevity, neural, and immune adaptations.</title>
        <authorList>
            <person name="Polinski J.M."/>
            <person name="Zimin A.V."/>
            <person name="Clark K.F."/>
            <person name="Kohn A.B."/>
            <person name="Sadowski N."/>
            <person name="Timp W."/>
            <person name="Ptitsyn A."/>
            <person name="Khanna P."/>
            <person name="Romanova D.Y."/>
            <person name="Williams P."/>
            <person name="Greenwood S.J."/>
            <person name="Moroz L.L."/>
            <person name="Walt D.R."/>
            <person name="Bodnar A.G."/>
        </authorList>
    </citation>
    <scope>NUCLEOTIDE SEQUENCE</scope>
    <source>
        <strain evidence="4">GMGI-L3</strain>
    </source>
</reference>
<feature type="compositionally biased region" description="Acidic residues" evidence="2">
    <location>
        <begin position="80"/>
        <end position="92"/>
    </location>
</feature>
<feature type="coiled-coil region" evidence="1">
    <location>
        <begin position="798"/>
        <end position="850"/>
    </location>
</feature>
<feature type="compositionally biased region" description="Low complexity" evidence="2">
    <location>
        <begin position="114"/>
        <end position="125"/>
    </location>
</feature>
<dbReference type="GO" id="GO:0060271">
    <property type="term" value="P:cilium assembly"/>
    <property type="evidence" value="ECO:0007669"/>
    <property type="project" value="InterPro"/>
</dbReference>
<dbReference type="InterPro" id="IPR049390">
    <property type="entry name" value="FBF1_C"/>
</dbReference>
<accession>A0A8J5JPN9</accession>
<dbReference type="GO" id="GO:0036064">
    <property type="term" value="C:ciliary basal body"/>
    <property type="evidence" value="ECO:0007669"/>
    <property type="project" value="TreeGrafter"/>
</dbReference>
<dbReference type="AlphaFoldDB" id="A0A8J5JPN9"/>
<dbReference type="GO" id="GO:0097539">
    <property type="term" value="C:ciliary transition fiber"/>
    <property type="evidence" value="ECO:0007669"/>
    <property type="project" value="InterPro"/>
</dbReference>
<name>A0A8J5JPN9_HOMAM</name>
<dbReference type="GO" id="GO:0005814">
    <property type="term" value="C:centriole"/>
    <property type="evidence" value="ECO:0007669"/>
    <property type="project" value="TreeGrafter"/>
</dbReference>
<dbReference type="Pfam" id="PF21007">
    <property type="entry name" value="FBF1"/>
    <property type="match status" value="1"/>
</dbReference>
<keyword evidence="5" id="KW-1185">Reference proteome</keyword>
<evidence type="ECO:0000259" key="3">
    <source>
        <dbReference type="Pfam" id="PF21007"/>
    </source>
</evidence>
<proteinExistence type="predicted"/>
<feature type="compositionally biased region" description="Basic and acidic residues" evidence="2">
    <location>
        <begin position="126"/>
        <end position="137"/>
    </location>
</feature>
<sequence>MSDLEISGSDSEPVSDVNPEEMARLMADIDELDNDLFKSTSKSSGKSGSGSTIAKSQDTKDPKRRVTFNEKPGTPAKASEDDDDDDDDWDADDLLHSDDEVKPRGKLAKKPETSDASSVSPAKAAASDKDNKEDSGKKTMAKSKLMADLFSDNSQDLPKERETKSPTSSESKKDKSKLMADLFGGGDDSSNPGNSRENKDSGETATKRGTARKAKENITFDDDDDLFGGLEESRKKPVSDSPKGGSFLDSLLTKSNASEQSKVKRETNTEFNLDERYKNIGKETKGKSTKDFGGYMPSSSKPNSPSRGTPKKTTSDDTFDLFGDFEPRKRNPRSRSAPQKKTYEIDDDDILGNIRSRKGVLKDSDKESPHTKPSPSGKSSESPKVKKKSPAKAQNKDDWLFGDASSVSDTMKKNIDETSIDQADEGIKQSSPSKNEDWLGKMLGGNTKSPSISKQAASQGSSPSVQHPGGVPEGVSVSASPVAHTVTAGVVASRHQNIQSLSDPVTNSAILTSTLPAATPFIPAALPTVPSVPSVMTAVLQTPEDLKQQFLKQQQEAQAQAAAVAAQLKQHQNQLEMQMAQQLQQQQQNMAEVMKRQQEAALERYKGAVSAVGQYDINASVPVNNSDQQKDKVDLKTAKVEVAGLKAELDLIRKQHTEEVAVLEEGHRRKLDVEKEIWDRVEKRLREERDSLLSDFQKKISLVQVIFIYKTYFGIKSEWSQAVERTKELYSGMVERMKEEHQATLERMTQLKEMELKAALSATGHVREVEAVMTQLESNTSNLSELTASINIRHDSSLELTQRALKMKEKQLQEFEAQLATSRAESEGERNRLNTLIQRLENTLMQQGSEVEKERWRLAQERMKMEMERQAMTEERKHLRISTETERQNLASARESLMSEHRSLLQSLNRQKQELASQQANLGIQQNLGHVSALGTHISAGNMNHFDAVAEMPALNEERRRLREKIAAVNIQEQQLQEEETKLEQLKLQVEQEKAKLKLEREVCAQEQLLLTKTRKETEAARQEVDLLRQEQEARLNQITTQTRALHKHQEKLENVITLPMDHVKLEQLREEVVRLSQYGLCASCRTKGAANFVLEYVTKPYNGRLPGDGGEGYINNSFKVDLSNKANLSPASVLARLAAARERENTEREKRLLQMSVMESS</sequence>
<feature type="compositionally biased region" description="Basic and acidic residues" evidence="2">
    <location>
        <begin position="261"/>
        <end position="290"/>
    </location>
</feature>
<comment type="caution">
    <text evidence="4">The sequence shown here is derived from an EMBL/GenBank/DDBJ whole genome shotgun (WGS) entry which is preliminary data.</text>
</comment>
<organism evidence="4 5">
    <name type="scientific">Homarus americanus</name>
    <name type="common">American lobster</name>
    <dbReference type="NCBI Taxonomy" id="6706"/>
    <lineage>
        <taxon>Eukaryota</taxon>
        <taxon>Metazoa</taxon>
        <taxon>Ecdysozoa</taxon>
        <taxon>Arthropoda</taxon>
        <taxon>Crustacea</taxon>
        <taxon>Multicrustacea</taxon>
        <taxon>Malacostraca</taxon>
        <taxon>Eumalacostraca</taxon>
        <taxon>Eucarida</taxon>
        <taxon>Decapoda</taxon>
        <taxon>Pleocyemata</taxon>
        <taxon>Astacidea</taxon>
        <taxon>Nephropoidea</taxon>
        <taxon>Nephropidae</taxon>
        <taxon>Homarus</taxon>
    </lineage>
</organism>
<dbReference type="PANTHER" id="PTHR33689:SF1">
    <property type="entry name" value="FAS-BINDING FACTOR 1"/>
    <property type="match status" value="1"/>
</dbReference>
<evidence type="ECO:0000256" key="2">
    <source>
        <dbReference type="SAM" id="MobiDB-lite"/>
    </source>
</evidence>
<dbReference type="GO" id="GO:0090162">
    <property type="term" value="P:establishment of epithelial cell polarity"/>
    <property type="evidence" value="ECO:0007669"/>
    <property type="project" value="InterPro"/>
</dbReference>
<feature type="compositionally biased region" description="Basic and acidic residues" evidence="2">
    <location>
        <begin position="157"/>
        <end position="178"/>
    </location>
</feature>
<evidence type="ECO:0000313" key="5">
    <source>
        <dbReference type="Proteomes" id="UP000747542"/>
    </source>
</evidence>
<feature type="coiled-coil region" evidence="1">
    <location>
        <begin position="894"/>
        <end position="925"/>
    </location>
</feature>
<feature type="region of interest" description="Disordered" evidence="2">
    <location>
        <begin position="1"/>
        <end position="477"/>
    </location>
</feature>
<feature type="compositionally biased region" description="Basic and acidic residues" evidence="2">
    <location>
        <begin position="360"/>
        <end position="370"/>
    </location>
</feature>
<feature type="domain" description="Fas-binding factor 1 C-terminal" evidence="3">
    <location>
        <begin position="642"/>
        <end position="1091"/>
    </location>
</feature>
<feature type="coiled-coil region" evidence="1">
    <location>
        <begin position="554"/>
        <end position="603"/>
    </location>
</feature>
<protein>
    <submittedName>
        <fullName evidence="4">Fas-binding factor 1-like</fullName>
    </submittedName>
</protein>
<feature type="compositionally biased region" description="Low complexity" evidence="2">
    <location>
        <begin position="38"/>
        <end position="52"/>
    </location>
</feature>
<feature type="compositionally biased region" description="Basic and acidic residues" evidence="2">
    <location>
        <begin position="93"/>
        <end position="113"/>
    </location>
</feature>
<dbReference type="Proteomes" id="UP000747542">
    <property type="component" value="Unassembled WGS sequence"/>
</dbReference>
<feature type="compositionally biased region" description="Low complexity" evidence="2">
    <location>
        <begin position="373"/>
        <end position="382"/>
    </location>
</feature>
<feature type="compositionally biased region" description="Basic and acidic residues" evidence="2">
    <location>
        <begin position="196"/>
        <end position="206"/>
    </location>
</feature>
<dbReference type="EMBL" id="JAHLQT010034478">
    <property type="protein sequence ID" value="KAG7158759.1"/>
    <property type="molecule type" value="Genomic_DNA"/>
</dbReference>
<keyword evidence="1" id="KW-0175">Coiled coil</keyword>
<evidence type="ECO:0000256" key="1">
    <source>
        <dbReference type="SAM" id="Coils"/>
    </source>
</evidence>
<dbReference type="InterPro" id="IPR033561">
    <property type="entry name" value="FBF1"/>
</dbReference>
<feature type="compositionally biased region" description="Polar residues" evidence="2">
    <location>
        <begin position="446"/>
        <end position="465"/>
    </location>
</feature>
<feature type="compositionally biased region" description="Polar residues" evidence="2">
    <location>
        <begin position="297"/>
        <end position="307"/>
    </location>
</feature>